<evidence type="ECO:0000313" key="2">
    <source>
        <dbReference type="Proteomes" id="UP000602181"/>
    </source>
</evidence>
<reference evidence="1 2" key="1">
    <citation type="submission" date="2020-08" db="EMBL/GenBank/DDBJ databases">
        <authorList>
            <person name="Liu C."/>
            <person name="Sun Q."/>
        </authorList>
    </citation>
    <scope>NUCLEOTIDE SEQUENCE [LARGE SCALE GENOMIC DNA]</scope>
    <source>
        <strain evidence="1 2">22A2-44</strain>
    </source>
</reference>
<name>A0ABR7AGR7_9FIRM</name>
<evidence type="ECO:0000313" key="1">
    <source>
        <dbReference type="EMBL" id="MBC3939648.1"/>
    </source>
</evidence>
<comment type="caution">
    <text evidence="1">The sequence shown here is derived from an EMBL/GenBank/DDBJ whole genome shotgun (WGS) entry which is preliminary data.</text>
</comment>
<proteinExistence type="predicted"/>
<dbReference type="RefSeq" id="WP_147437560.1">
    <property type="nucleotide sequence ID" value="NZ_JACOIH010000028.1"/>
</dbReference>
<gene>
    <name evidence="1" type="ORF">H8R05_12090</name>
</gene>
<keyword evidence="2" id="KW-1185">Reference proteome</keyword>
<organism evidence="1 2">
    <name type="scientific">Anaerotruncus massiliensis</name>
    <name type="common">ex Togo et al. 2019</name>
    <dbReference type="NCBI Taxonomy" id="1673720"/>
    <lineage>
        <taxon>Bacteria</taxon>
        <taxon>Bacillati</taxon>
        <taxon>Bacillota</taxon>
        <taxon>Clostridia</taxon>
        <taxon>Eubacteriales</taxon>
        <taxon>Oscillospiraceae</taxon>
        <taxon>Anaerotruncus</taxon>
    </lineage>
</organism>
<accession>A0ABR7AGR7</accession>
<dbReference type="EMBL" id="JACOIH010000028">
    <property type="protein sequence ID" value="MBC3939648.1"/>
    <property type="molecule type" value="Genomic_DNA"/>
</dbReference>
<sequence length="191" mass="20420">MDWRVVPMVVVTAGDPGRRLRELLRTGGALSMLCADTDRAVFSGDGPDIVFLSQRAFYQIACENAAFIVRRKGELPREFSCKNAVAIIDSADPAVLSAVAGRRLPAVTCGLGTSDTLTLSSFTVDSAVISLQRQLTAFDGTPVEPFELPVSFSGKLEPFELLAAAAIFCLMGKQNPLAAAPLWRIPPGPRP</sequence>
<dbReference type="Proteomes" id="UP000602181">
    <property type="component" value="Unassembled WGS sequence"/>
</dbReference>
<protein>
    <submittedName>
        <fullName evidence="1">Uncharacterized protein</fullName>
    </submittedName>
</protein>